<dbReference type="InterPro" id="IPR005119">
    <property type="entry name" value="LysR_subst-bd"/>
</dbReference>
<comment type="caution">
    <text evidence="6">The sequence shown here is derived from an EMBL/GenBank/DDBJ whole genome shotgun (WGS) entry which is preliminary data.</text>
</comment>
<dbReference type="SUPFAM" id="SSF53850">
    <property type="entry name" value="Periplasmic binding protein-like II"/>
    <property type="match status" value="1"/>
</dbReference>
<dbReference type="Gene3D" id="3.40.190.290">
    <property type="match status" value="1"/>
</dbReference>
<dbReference type="FunFam" id="3.40.190.290:FF:000001">
    <property type="entry name" value="Transcriptional regulator, LysR family"/>
    <property type="match status" value="1"/>
</dbReference>
<keyword evidence="2" id="KW-0805">Transcription regulation</keyword>
<dbReference type="GO" id="GO:0043565">
    <property type="term" value="F:sequence-specific DNA binding"/>
    <property type="evidence" value="ECO:0007669"/>
    <property type="project" value="TreeGrafter"/>
</dbReference>
<dbReference type="InterPro" id="IPR036388">
    <property type="entry name" value="WH-like_DNA-bd_sf"/>
</dbReference>
<organism evidence="6 7">
    <name type="scientific">Humitalea rosea</name>
    <dbReference type="NCBI Taxonomy" id="990373"/>
    <lineage>
        <taxon>Bacteria</taxon>
        <taxon>Pseudomonadati</taxon>
        <taxon>Pseudomonadota</taxon>
        <taxon>Alphaproteobacteria</taxon>
        <taxon>Acetobacterales</taxon>
        <taxon>Roseomonadaceae</taxon>
        <taxon>Humitalea</taxon>
    </lineage>
</organism>
<dbReference type="PROSITE" id="PS50931">
    <property type="entry name" value="HTH_LYSR"/>
    <property type="match status" value="1"/>
</dbReference>
<evidence type="ECO:0000256" key="3">
    <source>
        <dbReference type="ARBA" id="ARBA00023125"/>
    </source>
</evidence>
<gene>
    <name evidence="6" type="ORF">C8P66_101301</name>
</gene>
<keyword evidence="4" id="KW-0804">Transcription</keyword>
<evidence type="ECO:0000313" key="7">
    <source>
        <dbReference type="Proteomes" id="UP000249688"/>
    </source>
</evidence>
<proteinExistence type="inferred from homology"/>
<sequence length="310" mass="34098">MDTLRAMRVFQTVVQSGSLSSAGRQLGLSAPSVTRQIQALEEDLGARLFNRTSRRLALTEAGELYHRQVEQVLQQIEDARASVANLQTVPRGMLRVHTRVLVGMRFIVPALPHFLAANPEVSVDLLMSNFAVDLVDRHVDVDIRIGQLADSSLIARKLASSERIVCAAPAYLARHAAPVGPADLARHNCLTYRLNLGRPVWRFLDAAGALTEVSVTGNMQSDSGPALVAAAVSGLGLALLPDWSVLDELREGRLIRLFPEHRASHMEFENGVYAVYLDSRRMPTKLRVFLDFLAEAFRTRLGPIDPPPRG</sequence>
<feature type="domain" description="HTH lysR-type" evidence="5">
    <location>
        <begin position="1"/>
        <end position="59"/>
    </location>
</feature>
<evidence type="ECO:0000259" key="5">
    <source>
        <dbReference type="PROSITE" id="PS50931"/>
    </source>
</evidence>
<dbReference type="InterPro" id="IPR000847">
    <property type="entry name" value="LysR_HTH_N"/>
</dbReference>
<evidence type="ECO:0000256" key="2">
    <source>
        <dbReference type="ARBA" id="ARBA00023015"/>
    </source>
</evidence>
<dbReference type="Pfam" id="PF00126">
    <property type="entry name" value="HTH_1"/>
    <property type="match status" value="1"/>
</dbReference>
<dbReference type="RefSeq" id="WP_245903145.1">
    <property type="nucleotide sequence ID" value="NZ_QKYU01000001.1"/>
</dbReference>
<dbReference type="GO" id="GO:0006351">
    <property type="term" value="P:DNA-templated transcription"/>
    <property type="evidence" value="ECO:0007669"/>
    <property type="project" value="TreeGrafter"/>
</dbReference>
<protein>
    <submittedName>
        <fullName evidence="6">LysR family transcriptional regulator</fullName>
    </submittedName>
</protein>
<dbReference type="SUPFAM" id="SSF46785">
    <property type="entry name" value="Winged helix' DNA-binding domain"/>
    <property type="match status" value="1"/>
</dbReference>
<dbReference type="EMBL" id="QKYU01000001">
    <property type="protein sequence ID" value="PZW51083.1"/>
    <property type="molecule type" value="Genomic_DNA"/>
</dbReference>
<keyword evidence="7" id="KW-1185">Reference proteome</keyword>
<accession>A0A2W7JG82</accession>
<dbReference type="PANTHER" id="PTHR30537">
    <property type="entry name" value="HTH-TYPE TRANSCRIPTIONAL REGULATOR"/>
    <property type="match status" value="1"/>
</dbReference>
<keyword evidence="3" id="KW-0238">DNA-binding</keyword>
<evidence type="ECO:0000256" key="4">
    <source>
        <dbReference type="ARBA" id="ARBA00023163"/>
    </source>
</evidence>
<dbReference type="InterPro" id="IPR036390">
    <property type="entry name" value="WH_DNA-bd_sf"/>
</dbReference>
<evidence type="ECO:0000256" key="1">
    <source>
        <dbReference type="ARBA" id="ARBA00009437"/>
    </source>
</evidence>
<dbReference type="Gene3D" id="1.10.10.10">
    <property type="entry name" value="Winged helix-like DNA-binding domain superfamily/Winged helix DNA-binding domain"/>
    <property type="match status" value="1"/>
</dbReference>
<comment type="similarity">
    <text evidence="1">Belongs to the LysR transcriptional regulatory family.</text>
</comment>
<dbReference type="Pfam" id="PF03466">
    <property type="entry name" value="LysR_substrate"/>
    <property type="match status" value="1"/>
</dbReference>
<dbReference type="FunFam" id="1.10.10.10:FF:000001">
    <property type="entry name" value="LysR family transcriptional regulator"/>
    <property type="match status" value="1"/>
</dbReference>
<dbReference type="PRINTS" id="PR00039">
    <property type="entry name" value="HTHLYSR"/>
</dbReference>
<dbReference type="InterPro" id="IPR058163">
    <property type="entry name" value="LysR-type_TF_proteobact-type"/>
</dbReference>
<reference evidence="6 7" key="1">
    <citation type="submission" date="2018-06" db="EMBL/GenBank/DDBJ databases">
        <title>Genomic Encyclopedia of Archaeal and Bacterial Type Strains, Phase II (KMG-II): from individual species to whole genera.</title>
        <authorList>
            <person name="Goeker M."/>
        </authorList>
    </citation>
    <scope>NUCLEOTIDE SEQUENCE [LARGE SCALE GENOMIC DNA]</scope>
    <source>
        <strain evidence="6 7">DSM 24525</strain>
    </source>
</reference>
<dbReference type="PANTHER" id="PTHR30537:SF5">
    <property type="entry name" value="HTH-TYPE TRANSCRIPTIONAL ACTIVATOR TTDR-RELATED"/>
    <property type="match status" value="1"/>
</dbReference>
<dbReference type="AlphaFoldDB" id="A0A2W7JG82"/>
<evidence type="ECO:0000313" key="6">
    <source>
        <dbReference type="EMBL" id="PZW51083.1"/>
    </source>
</evidence>
<dbReference type="CDD" id="cd08422">
    <property type="entry name" value="PBP2_CrgA_like"/>
    <property type="match status" value="1"/>
</dbReference>
<name>A0A2W7JG82_9PROT</name>
<dbReference type="GO" id="GO:0003700">
    <property type="term" value="F:DNA-binding transcription factor activity"/>
    <property type="evidence" value="ECO:0007669"/>
    <property type="project" value="InterPro"/>
</dbReference>
<dbReference type="Proteomes" id="UP000249688">
    <property type="component" value="Unassembled WGS sequence"/>
</dbReference>